<dbReference type="RefSeq" id="WP_075532065.1">
    <property type="nucleotide sequence ID" value="NZ_CAWRCN010000014.1"/>
</dbReference>
<name>A0ABY1HK18_9GAMM</name>
<gene>
    <name evidence="1" type="ORF">MT2528_4575</name>
</gene>
<comment type="caution">
    <text evidence="1">The sequence shown here is derived from an EMBL/GenBank/DDBJ whole genome shotgun (WGS) entry which is preliminary data.</text>
</comment>
<dbReference type="EMBL" id="FPLJ01000136">
    <property type="protein sequence ID" value="SGZ03310.1"/>
    <property type="molecule type" value="Genomic_DNA"/>
</dbReference>
<protein>
    <submittedName>
        <fullName evidence="1">Uncharacterized protein</fullName>
    </submittedName>
</protein>
<sequence length="67" mass="7812">MAISKTNFLLIFKHNWTGFNTHKEFLKVAVDRVLTENLSEHDIACLKVSLSNMRESIENVEKYISEK</sequence>
<dbReference type="Proteomes" id="UP000182660">
    <property type="component" value="Unassembled WGS sequence"/>
</dbReference>
<organism evidence="1 2">
    <name type="scientific">Moritella viscosa</name>
    <dbReference type="NCBI Taxonomy" id="80854"/>
    <lineage>
        <taxon>Bacteria</taxon>
        <taxon>Pseudomonadati</taxon>
        <taxon>Pseudomonadota</taxon>
        <taxon>Gammaproteobacteria</taxon>
        <taxon>Alteromonadales</taxon>
        <taxon>Moritellaceae</taxon>
        <taxon>Moritella</taxon>
    </lineage>
</organism>
<evidence type="ECO:0000313" key="1">
    <source>
        <dbReference type="EMBL" id="SGZ03310.1"/>
    </source>
</evidence>
<evidence type="ECO:0000313" key="2">
    <source>
        <dbReference type="Proteomes" id="UP000182660"/>
    </source>
</evidence>
<accession>A0ABY1HK18</accession>
<keyword evidence="2" id="KW-1185">Reference proteome</keyword>
<proteinExistence type="predicted"/>
<reference evidence="1 2" key="1">
    <citation type="submission" date="2016-11" db="EMBL/GenBank/DDBJ databases">
        <authorList>
            <person name="Klemetsen T."/>
        </authorList>
    </citation>
    <scope>NUCLEOTIDE SEQUENCE [LARGE SCALE GENOMIC DNA]</scope>
    <source>
        <strain evidence="1">MT 2528</strain>
    </source>
</reference>